<reference evidence="5" key="1">
    <citation type="journal article" date="2012" name="Science">
        <title>The Paleozoic origin of enzymatic lignin decomposition reconstructed from 31 fungal genomes.</title>
        <authorList>
            <person name="Floudas D."/>
            <person name="Binder M."/>
            <person name="Riley R."/>
            <person name="Barry K."/>
            <person name="Blanchette R.A."/>
            <person name="Henrissat B."/>
            <person name="Martinez A.T."/>
            <person name="Otillar R."/>
            <person name="Spatafora J.W."/>
            <person name="Yadav J.S."/>
            <person name="Aerts A."/>
            <person name="Benoit I."/>
            <person name="Boyd A."/>
            <person name="Carlson A."/>
            <person name="Copeland A."/>
            <person name="Coutinho P.M."/>
            <person name="de Vries R.P."/>
            <person name="Ferreira P."/>
            <person name="Findley K."/>
            <person name="Foster B."/>
            <person name="Gaskell J."/>
            <person name="Glotzer D."/>
            <person name="Gorecki P."/>
            <person name="Heitman J."/>
            <person name="Hesse C."/>
            <person name="Hori C."/>
            <person name="Igarashi K."/>
            <person name="Jurgens J.A."/>
            <person name="Kallen N."/>
            <person name="Kersten P."/>
            <person name="Kohler A."/>
            <person name="Kuees U."/>
            <person name="Kumar T.K.A."/>
            <person name="Kuo A."/>
            <person name="LaButti K."/>
            <person name="Larrondo L.F."/>
            <person name="Lindquist E."/>
            <person name="Ling A."/>
            <person name="Lombard V."/>
            <person name="Lucas S."/>
            <person name="Lundell T."/>
            <person name="Martin R."/>
            <person name="McLaughlin D.J."/>
            <person name="Morgenstern I."/>
            <person name="Morin E."/>
            <person name="Murat C."/>
            <person name="Nagy L.G."/>
            <person name="Nolan M."/>
            <person name="Ohm R.A."/>
            <person name="Patyshakuliyeva A."/>
            <person name="Rokas A."/>
            <person name="Ruiz-Duenas F.J."/>
            <person name="Sabat G."/>
            <person name="Salamov A."/>
            <person name="Samejima M."/>
            <person name="Schmutz J."/>
            <person name="Slot J.C."/>
            <person name="St John F."/>
            <person name="Stenlid J."/>
            <person name="Sun H."/>
            <person name="Sun S."/>
            <person name="Syed K."/>
            <person name="Tsang A."/>
            <person name="Wiebenga A."/>
            <person name="Young D."/>
            <person name="Pisabarro A."/>
            <person name="Eastwood D.C."/>
            <person name="Martin F."/>
            <person name="Cullen D."/>
            <person name="Grigoriev I.V."/>
            <person name="Hibbett D.S."/>
        </authorList>
    </citation>
    <scope>NUCLEOTIDE SEQUENCE [LARGE SCALE GENOMIC DNA]</scope>
    <source>
        <strain evidence="5">RWD-64-598 SS2</strain>
    </source>
</reference>
<evidence type="ECO:0000313" key="5">
    <source>
        <dbReference type="Proteomes" id="UP000053558"/>
    </source>
</evidence>
<accession>A0A5M3MX37</accession>
<protein>
    <recommendedName>
        <fullName evidence="3">Methyltransferase domain-containing protein</fullName>
    </recommendedName>
</protein>
<dbReference type="InterPro" id="IPR029063">
    <property type="entry name" value="SAM-dependent_MTases_sf"/>
</dbReference>
<keyword evidence="2" id="KW-0732">Signal</keyword>
<dbReference type="PANTHER" id="PTHR32026">
    <property type="entry name" value="METHYLTRANSFERASE-LIKE PROTEIN 24"/>
    <property type="match status" value="1"/>
</dbReference>
<dbReference type="PANTHER" id="PTHR32026:SF10">
    <property type="entry name" value="METHYLTRANSFERASE-LIKE PROTEIN 24-RELATED"/>
    <property type="match status" value="1"/>
</dbReference>
<dbReference type="Proteomes" id="UP000053558">
    <property type="component" value="Unassembled WGS sequence"/>
</dbReference>
<dbReference type="OrthoDB" id="10006218at2759"/>
<dbReference type="KEGG" id="cput:CONPUDRAFT_51805"/>
<evidence type="ECO:0000256" key="2">
    <source>
        <dbReference type="SAM" id="SignalP"/>
    </source>
</evidence>
<feature type="signal peptide" evidence="2">
    <location>
        <begin position="1"/>
        <end position="30"/>
    </location>
</feature>
<dbReference type="InterPro" id="IPR026913">
    <property type="entry name" value="METTL24"/>
</dbReference>
<dbReference type="Pfam" id="PF13383">
    <property type="entry name" value="Methyltransf_22"/>
    <property type="match status" value="1"/>
</dbReference>
<dbReference type="SUPFAM" id="SSF53335">
    <property type="entry name" value="S-adenosyl-L-methionine-dependent methyltransferases"/>
    <property type="match status" value="1"/>
</dbReference>
<dbReference type="InterPro" id="IPR025714">
    <property type="entry name" value="Methyltranfer_dom"/>
</dbReference>
<evidence type="ECO:0000256" key="1">
    <source>
        <dbReference type="SAM" id="MobiDB-lite"/>
    </source>
</evidence>
<dbReference type="GeneID" id="19207475"/>
<dbReference type="AlphaFoldDB" id="A0A5M3MX37"/>
<comment type="caution">
    <text evidence="4">The sequence shown here is derived from an EMBL/GenBank/DDBJ whole genome shotgun (WGS) entry which is preliminary data.</text>
</comment>
<sequence length="343" mass="39406">MGLANRHPRFTISLVILVFLSTLFFFNADSDSTPYVHFKSSSSLSQDLWDEERRYHDMLKGRKDLIRTWGPSPDKVVAFPVKPKDDFYTLWDFFLPSFKCPHHLERIGIMGDGGKWTCGLERIENKKNCVMYAFGINGESSFEADVMKRAKGCDVWGYDFSVNSFGPEIEQDSSLRARSHFFPYALGPHDSPNGDPPTYTLQTLMKRNGHKFIDILKIDIEGNEYDSLHSFFDSFPADAPLPIGQVQMEVHVYQGSEWNYFPKFLAFWEKLEERGLRPFFSEPNMVYANLIRDLQPGLAEYSFINIKGDHELVRDVPHKRGRAYPPPPRGPPPPPPPPPPPRD</sequence>
<evidence type="ECO:0000259" key="3">
    <source>
        <dbReference type="Pfam" id="PF13383"/>
    </source>
</evidence>
<gene>
    <name evidence="4" type="ORF">CONPUDRAFT_51805</name>
</gene>
<feature type="chain" id="PRO_5024279960" description="Methyltransferase domain-containing protein" evidence="2">
    <location>
        <begin position="31"/>
        <end position="343"/>
    </location>
</feature>
<dbReference type="RefSeq" id="XP_007766304.1">
    <property type="nucleotide sequence ID" value="XM_007768114.1"/>
</dbReference>
<organism evidence="4 5">
    <name type="scientific">Coniophora puteana (strain RWD-64-598)</name>
    <name type="common">Brown rot fungus</name>
    <dbReference type="NCBI Taxonomy" id="741705"/>
    <lineage>
        <taxon>Eukaryota</taxon>
        <taxon>Fungi</taxon>
        <taxon>Dikarya</taxon>
        <taxon>Basidiomycota</taxon>
        <taxon>Agaricomycotina</taxon>
        <taxon>Agaricomycetes</taxon>
        <taxon>Agaricomycetidae</taxon>
        <taxon>Boletales</taxon>
        <taxon>Coniophorineae</taxon>
        <taxon>Coniophoraceae</taxon>
        <taxon>Coniophora</taxon>
    </lineage>
</organism>
<proteinExistence type="predicted"/>
<feature type="domain" description="Methyltransferase" evidence="3">
    <location>
        <begin position="92"/>
        <end position="287"/>
    </location>
</feature>
<dbReference type="OMA" id="PRCTEYV"/>
<dbReference type="EMBL" id="JH711576">
    <property type="protein sequence ID" value="EIW83557.1"/>
    <property type="molecule type" value="Genomic_DNA"/>
</dbReference>
<evidence type="ECO:0000313" key="4">
    <source>
        <dbReference type="EMBL" id="EIW83557.1"/>
    </source>
</evidence>
<keyword evidence="5" id="KW-1185">Reference proteome</keyword>
<feature type="region of interest" description="Disordered" evidence="1">
    <location>
        <begin position="315"/>
        <end position="343"/>
    </location>
</feature>
<name>A0A5M3MX37_CONPW</name>
<feature type="compositionally biased region" description="Pro residues" evidence="1">
    <location>
        <begin position="324"/>
        <end position="343"/>
    </location>
</feature>